<dbReference type="Pfam" id="PF20137">
    <property type="entry name" value="BubE"/>
    <property type="match status" value="1"/>
</dbReference>
<dbReference type="InterPro" id="IPR045384">
    <property type="entry name" value="DUF6527"/>
</dbReference>
<dbReference type="AlphaFoldDB" id="A0A160PJN2"/>
<reference evidence="1 2" key="1">
    <citation type="journal article" date="2016" name="Genome Announc.">
        <title>Complete Genome Sequence of Methylobacterium populi P-1M, Isolated from Pink-Pigmented Household Biofilm.</title>
        <authorList>
            <person name="Morohoshi T."/>
            <person name="Ikeda T."/>
        </authorList>
    </citation>
    <scope>NUCLEOTIDE SEQUENCE [LARGE SCALE GENOMIC DNA]</scope>
    <source>
        <strain evidence="1 2">P-1M</strain>
    </source>
</reference>
<gene>
    <name evidence="1" type="ORF">MPPM_4158</name>
</gene>
<proteinExistence type="predicted"/>
<dbReference type="OrthoDB" id="8256264at2"/>
<evidence type="ECO:0000313" key="1">
    <source>
        <dbReference type="EMBL" id="BAU92763.1"/>
    </source>
</evidence>
<organism evidence="1 2">
    <name type="scientific">Methylorubrum populi</name>
    <dbReference type="NCBI Taxonomy" id="223967"/>
    <lineage>
        <taxon>Bacteria</taxon>
        <taxon>Pseudomonadati</taxon>
        <taxon>Pseudomonadota</taxon>
        <taxon>Alphaproteobacteria</taxon>
        <taxon>Hyphomicrobiales</taxon>
        <taxon>Methylobacteriaceae</taxon>
        <taxon>Methylorubrum</taxon>
    </lineage>
</organism>
<sequence length="112" mass="12662">MAGLPVTLLRASLSWVARRLGRHTVDFVDEEPDTPAPRTVYVVGEDGHQWFAAFGCPCGCSETIKLSLVPGDRPGWRIRRHWDGTASLTPSVWRQVGCQSHFWLRKGRTDWC</sequence>
<evidence type="ECO:0000313" key="2">
    <source>
        <dbReference type="Proteomes" id="UP000218288"/>
    </source>
</evidence>
<dbReference type="RefSeq" id="WP_096486622.1">
    <property type="nucleotide sequence ID" value="NZ_AP014809.1"/>
</dbReference>
<accession>A0A160PJN2</accession>
<dbReference type="EMBL" id="AP014809">
    <property type="protein sequence ID" value="BAU92763.1"/>
    <property type="molecule type" value="Genomic_DNA"/>
</dbReference>
<protein>
    <submittedName>
        <fullName evidence="1">Uncharacterized protein</fullName>
    </submittedName>
</protein>
<dbReference type="Proteomes" id="UP000218288">
    <property type="component" value="Chromosome"/>
</dbReference>
<name>A0A160PJN2_9HYPH</name>